<evidence type="ECO:0000256" key="6">
    <source>
        <dbReference type="ARBA" id="ARBA00035289"/>
    </source>
</evidence>
<dbReference type="STRING" id="109895.A0A507EBY0"/>
<evidence type="ECO:0000256" key="2">
    <source>
        <dbReference type="ARBA" id="ARBA00009254"/>
    </source>
</evidence>
<accession>A0A507EBY0</accession>
<comment type="subcellular location">
    <subcellularLocation>
        <location evidence="1">Mitochondrion</location>
    </subcellularLocation>
</comment>
<dbReference type="EMBL" id="QEAQ01000012">
    <property type="protein sequence ID" value="TPX60847.1"/>
    <property type="molecule type" value="Genomic_DNA"/>
</dbReference>
<dbReference type="AlphaFoldDB" id="A0A507EBY0"/>
<dbReference type="InterPro" id="IPR010729">
    <property type="entry name" value="Ribosomal_uL29_mit"/>
</dbReference>
<dbReference type="GO" id="GO:0032543">
    <property type="term" value="P:mitochondrial translation"/>
    <property type="evidence" value="ECO:0007669"/>
    <property type="project" value="TreeGrafter"/>
</dbReference>
<protein>
    <recommendedName>
        <fullName evidence="6">Large ribosomal subunit protein uL29m</fullName>
    </recommendedName>
    <alternativeName>
        <fullName evidence="7">54S ribosomal protein L4, mitochondrial</fullName>
    </alternativeName>
</protein>
<gene>
    <name evidence="9" type="ORF">PhCBS80983_g01553</name>
</gene>
<feature type="compositionally biased region" description="Basic and acidic residues" evidence="8">
    <location>
        <begin position="180"/>
        <end position="204"/>
    </location>
</feature>
<sequence>MAARPLTVLHRCFSSTVRTALSAAPSARPALSLATAPGRSTVGLRRGLEDFFETTDKGWSWTDSEVPTGRAWLAAELRTKSFEDMHQLWWVCIKEQNKLYSQKEEARRFGLYFPHKERLHEVKLTMKRLKQVLWERRIAWFRAQAVLKREQKAAALREEGLSESAVAAKMAELFPTPVEDIGRKPSKVKDESMNKAKRDGETKGRTPRRRKSDKSSWHIV</sequence>
<keyword evidence="4" id="KW-0496">Mitochondrion</keyword>
<dbReference type="GO" id="GO:0005762">
    <property type="term" value="C:mitochondrial large ribosomal subunit"/>
    <property type="evidence" value="ECO:0007669"/>
    <property type="project" value="TreeGrafter"/>
</dbReference>
<dbReference type="Pfam" id="PF06984">
    <property type="entry name" value="MRP-L47"/>
    <property type="match status" value="1"/>
</dbReference>
<dbReference type="PANTHER" id="PTHR21183:SF18">
    <property type="entry name" value="LARGE RIBOSOMAL SUBUNIT PROTEIN UL29M"/>
    <property type="match status" value="1"/>
</dbReference>
<comment type="caution">
    <text evidence="9">The sequence shown here is derived from an EMBL/GenBank/DDBJ whole genome shotgun (WGS) entry which is preliminary data.</text>
</comment>
<dbReference type="GO" id="GO:0003735">
    <property type="term" value="F:structural constituent of ribosome"/>
    <property type="evidence" value="ECO:0007669"/>
    <property type="project" value="InterPro"/>
</dbReference>
<evidence type="ECO:0000313" key="10">
    <source>
        <dbReference type="Proteomes" id="UP000318582"/>
    </source>
</evidence>
<organism evidence="9 10">
    <name type="scientific">Powellomyces hirtus</name>
    <dbReference type="NCBI Taxonomy" id="109895"/>
    <lineage>
        <taxon>Eukaryota</taxon>
        <taxon>Fungi</taxon>
        <taxon>Fungi incertae sedis</taxon>
        <taxon>Chytridiomycota</taxon>
        <taxon>Chytridiomycota incertae sedis</taxon>
        <taxon>Chytridiomycetes</taxon>
        <taxon>Spizellomycetales</taxon>
        <taxon>Powellomycetaceae</taxon>
        <taxon>Powellomyces</taxon>
    </lineage>
</organism>
<dbReference type="InterPro" id="IPR038340">
    <property type="entry name" value="MRP-L47_sf"/>
</dbReference>
<comment type="similarity">
    <text evidence="2">Belongs to the universal ribosomal protein uL29 family.</text>
</comment>
<evidence type="ECO:0000256" key="8">
    <source>
        <dbReference type="SAM" id="MobiDB-lite"/>
    </source>
</evidence>
<dbReference type="Proteomes" id="UP000318582">
    <property type="component" value="Unassembled WGS sequence"/>
</dbReference>
<reference evidence="9 10" key="1">
    <citation type="journal article" date="2019" name="Sci. Rep.">
        <title>Comparative genomics of chytrid fungi reveal insights into the obligate biotrophic and pathogenic lifestyle of Synchytrium endobioticum.</title>
        <authorList>
            <person name="van de Vossenberg B.T.L.H."/>
            <person name="Warris S."/>
            <person name="Nguyen H.D.T."/>
            <person name="van Gent-Pelzer M.P.E."/>
            <person name="Joly D.L."/>
            <person name="van de Geest H.C."/>
            <person name="Bonants P.J.M."/>
            <person name="Smith D.S."/>
            <person name="Levesque C.A."/>
            <person name="van der Lee T.A.J."/>
        </authorList>
    </citation>
    <scope>NUCLEOTIDE SEQUENCE [LARGE SCALE GENOMIC DNA]</scope>
    <source>
        <strain evidence="9 10">CBS 809.83</strain>
    </source>
</reference>
<evidence type="ECO:0000256" key="7">
    <source>
        <dbReference type="ARBA" id="ARBA00035399"/>
    </source>
</evidence>
<evidence type="ECO:0000256" key="3">
    <source>
        <dbReference type="ARBA" id="ARBA00022980"/>
    </source>
</evidence>
<keyword evidence="5" id="KW-0687">Ribonucleoprotein</keyword>
<keyword evidence="10" id="KW-1185">Reference proteome</keyword>
<evidence type="ECO:0000256" key="1">
    <source>
        <dbReference type="ARBA" id="ARBA00004173"/>
    </source>
</evidence>
<evidence type="ECO:0000313" key="9">
    <source>
        <dbReference type="EMBL" id="TPX60847.1"/>
    </source>
</evidence>
<dbReference type="PANTHER" id="PTHR21183">
    <property type="entry name" value="RIBOSOMAL PROTEIN L47, MITOCHONDRIAL-RELATED"/>
    <property type="match status" value="1"/>
</dbReference>
<name>A0A507EBY0_9FUNG</name>
<dbReference type="Gene3D" id="6.10.330.20">
    <property type="match status" value="1"/>
</dbReference>
<evidence type="ECO:0000256" key="5">
    <source>
        <dbReference type="ARBA" id="ARBA00023274"/>
    </source>
</evidence>
<keyword evidence="3" id="KW-0689">Ribosomal protein</keyword>
<proteinExistence type="inferred from homology"/>
<feature type="region of interest" description="Disordered" evidence="8">
    <location>
        <begin position="177"/>
        <end position="220"/>
    </location>
</feature>
<evidence type="ECO:0000256" key="4">
    <source>
        <dbReference type="ARBA" id="ARBA00023128"/>
    </source>
</evidence>